<dbReference type="AlphaFoldDB" id="V5GXR6"/>
<comment type="subunit">
    <text evidence="10">Homodimer (via N-terminus).</text>
</comment>
<keyword evidence="7" id="KW-1133">Transmembrane helix</keyword>
<sequence length="270" mass="28876">MGVAPEKAIKLTVNDLVRDKLMDKKGNIPLYGEILAGACAGGSQVVFTNPLEIVKIRLQVAGEIAGGAKVRAWTVVKELGLFGLYKGAKACLLRDVPFSAIYFPAYAHTKAKFADENGYNSPITLLVAGAIAGIPAASLVTPADVIKTRLQVVARAGQTTYSGVLDATRKIYAEEGFRAFWKGAIARVFRSSPQFGVTLVTYELLQRYLYIDFGGTRPSGSELKVATIGDGKRPQNPDHIGGYSVSIPIFSGIETKFGLSLPKFSVAQTS</sequence>
<protein>
    <submittedName>
        <fullName evidence="13">Calcium-binding mitochondrial carrier protein Aralar1</fullName>
    </submittedName>
</protein>
<dbReference type="PANTHER" id="PTHR45678:SF9">
    <property type="entry name" value="CALCIUM-BINDING MITOCHONDRIAL CARRIER PROTEIN ARALAR1"/>
    <property type="match status" value="1"/>
</dbReference>
<dbReference type="EMBL" id="GALX01003313">
    <property type="protein sequence ID" value="JAB65153.1"/>
    <property type="molecule type" value="Transcribed_RNA"/>
</dbReference>
<dbReference type="GO" id="GO:0005313">
    <property type="term" value="F:L-glutamate transmembrane transporter activity"/>
    <property type="evidence" value="ECO:0007669"/>
    <property type="project" value="TreeGrafter"/>
</dbReference>
<evidence type="ECO:0000313" key="13">
    <source>
        <dbReference type="EMBL" id="JAB65153.1"/>
    </source>
</evidence>
<evidence type="ECO:0000256" key="5">
    <source>
        <dbReference type="ARBA" id="ARBA00022737"/>
    </source>
</evidence>
<organism evidence="13">
    <name type="scientific">Anoplophora glabripennis</name>
    <name type="common">Asian longhorn beetle</name>
    <name type="synonym">Anoplophora nobilis</name>
    <dbReference type="NCBI Taxonomy" id="217634"/>
    <lineage>
        <taxon>Eukaryota</taxon>
        <taxon>Metazoa</taxon>
        <taxon>Ecdysozoa</taxon>
        <taxon>Arthropoda</taxon>
        <taxon>Hexapoda</taxon>
        <taxon>Insecta</taxon>
        <taxon>Pterygota</taxon>
        <taxon>Neoptera</taxon>
        <taxon>Endopterygota</taxon>
        <taxon>Coleoptera</taxon>
        <taxon>Polyphaga</taxon>
        <taxon>Cucujiformia</taxon>
        <taxon>Chrysomeloidea</taxon>
        <taxon>Cerambycidae</taxon>
        <taxon>Lamiinae</taxon>
        <taxon>Lamiini</taxon>
        <taxon>Anoplophora</taxon>
    </lineage>
</organism>
<keyword evidence="6" id="KW-0999">Mitochondrion inner membrane</keyword>
<evidence type="ECO:0000256" key="12">
    <source>
        <dbReference type="RuleBase" id="RU000488"/>
    </source>
</evidence>
<evidence type="ECO:0000256" key="8">
    <source>
        <dbReference type="ARBA" id="ARBA00023128"/>
    </source>
</evidence>
<evidence type="ECO:0000256" key="11">
    <source>
        <dbReference type="PROSITE-ProRule" id="PRU00282"/>
    </source>
</evidence>
<comment type="similarity">
    <text evidence="2 12">Belongs to the mitochondrial carrier (TC 2.A.29) family.</text>
</comment>
<dbReference type="PANTHER" id="PTHR45678">
    <property type="entry name" value="MITOCHONDRIAL 2-OXODICARBOXYLATE CARRIER 1-RELATED"/>
    <property type="match status" value="1"/>
</dbReference>
<evidence type="ECO:0000256" key="2">
    <source>
        <dbReference type="ARBA" id="ARBA00006375"/>
    </source>
</evidence>
<dbReference type="Gene3D" id="1.50.40.10">
    <property type="entry name" value="Mitochondrial carrier domain"/>
    <property type="match status" value="1"/>
</dbReference>
<evidence type="ECO:0000256" key="7">
    <source>
        <dbReference type="ARBA" id="ARBA00022989"/>
    </source>
</evidence>
<evidence type="ECO:0000256" key="3">
    <source>
        <dbReference type="ARBA" id="ARBA00022448"/>
    </source>
</evidence>
<evidence type="ECO:0000256" key="1">
    <source>
        <dbReference type="ARBA" id="ARBA00004448"/>
    </source>
</evidence>
<keyword evidence="8" id="KW-0496">Mitochondrion</keyword>
<keyword evidence="3 12" id="KW-0813">Transport</keyword>
<dbReference type="InterPro" id="IPR051028">
    <property type="entry name" value="Mito_Solute_Carrier"/>
</dbReference>
<feature type="repeat" description="Solcar" evidence="11">
    <location>
        <begin position="120"/>
        <end position="208"/>
    </location>
</feature>
<evidence type="ECO:0000256" key="10">
    <source>
        <dbReference type="ARBA" id="ARBA00038674"/>
    </source>
</evidence>
<comment type="subcellular location">
    <subcellularLocation>
        <location evidence="1">Mitochondrion inner membrane</location>
        <topology evidence="1">Multi-pass membrane protein</topology>
    </subcellularLocation>
</comment>
<dbReference type="GO" id="GO:0005743">
    <property type="term" value="C:mitochondrial inner membrane"/>
    <property type="evidence" value="ECO:0007669"/>
    <property type="project" value="UniProtKB-SubCell"/>
</dbReference>
<dbReference type="SUPFAM" id="SSF103506">
    <property type="entry name" value="Mitochondrial carrier"/>
    <property type="match status" value="1"/>
</dbReference>
<keyword evidence="9 11" id="KW-0472">Membrane</keyword>
<dbReference type="GO" id="GO:0015183">
    <property type="term" value="F:L-aspartate transmembrane transporter activity"/>
    <property type="evidence" value="ECO:0007669"/>
    <property type="project" value="TreeGrafter"/>
</dbReference>
<reference evidence="13" key="1">
    <citation type="submission" date="2013-07" db="EMBL/GenBank/DDBJ databases">
        <title>Midgut Transcriptome Profiling of Anoplphora glabripennis, a Lignocellulose Degrading, Wood-Boring Cerambycid.</title>
        <authorList>
            <person name="Scully E.D."/>
            <person name="Hoover K."/>
            <person name="Carlson J.E."/>
            <person name="Tien M."/>
            <person name="Geib S.M."/>
        </authorList>
    </citation>
    <scope>NUCLEOTIDE SEQUENCE</scope>
</reference>
<keyword evidence="4 11" id="KW-0812">Transmembrane</keyword>
<dbReference type="InterPro" id="IPR023395">
    <property type="entry name" value="MCP_dom_sf"/>
</dbReference>
<dbReference type="PROSITE" id="PS50920">
    <property type="entry name" value="SOLCAR"/>
    <property type="match status" value="2"/>
</dbReference>
<dbReference type="FunFam" id="1.50.40.10:FF:000004">
    <property type="entry name" value="Calcium-binding mitochondrial carrier protein Aralar1"/>
    <property type="match status" value="1"/>
</dbReference>
<evidence type="ECO:0000256" key="9">
    <source>
        <dbReference type="ARBA" id="ARBA00023136"/>
    </source>
</evidence>
<evidence type="ECO:0000256" key="6">
    <source>
        <dbReference type="ARBA" id="ARBA00022792"/>
    </source>
</evidence>
<feature type="repeat" description="Solcar" evidence="11">
    <location>
        <begin position="28"/>
        <end position="112"/>
    </location>
</feature>
<evidence type="ECO:0000256" key="4">
    <source>
        <dbReference type="ARBA" id="ARBA00022692"/>
    </source>
</evidence>
<accession>V5GXR6</accession>
<name>V5GXR6_ANOGL</name>
<gene>
    <name evidence="13" type="primary">CMC</name>
</gene>
<dbReference type="GO" id="GO:0043490">
    <property type="term" value="P:malate-aspartate shuttle"/>
    <property type="evidence" value="ECO:0007669"/>
    <property type="project" value="TreeGrafter"/>
</dbReference>
<keyword evidence="5" id="KW-0677">Repeat</keyword>
<dbReference type="InterPro" id="IPR018108">
    <property type="entry name" value="MCP_transmembrane"/>
</dbReference>
<proteinExistence type="inferred from homology"/>
<dbReference type="Pfam" id="PF00153">
    <property type="entry name" value="Mito_carr"/>
    <property type="match status" value="2"/>
</dbReference>